<organism evidence="1 2">
    <name type="scientific">Vitis vinifera</name>
    <name type="common">Grape</name>
    <dbReference type="NCBI Taxonomy" id="29760"/>
    <lineage>
        <taxon>Eukaryota</taxon>
        <taxon>Viridiplantae</taxon>
        <taxon>Streptophyta</taxon>
        <taxon>Embryophyta</taxon>
        <taxon>Tracheophyta</taxon>
        <taxon>Spermatophyta</taxon>
        <taxon>Magnoliopsida</taxon>
        <taxon>eudicotyledons</taxon>
        <taxon>Gunneridae</taxon>
        <taxon>Pentapetalae</taxon>
        <taxon>rosids</taxon>
        <taxon>Vitales</taxon>
        <taxon>Vitaceae</taxon>
        <taxon>Viteae</taxon>
        <taxon>Vitis</taxon>
    </lineage>
</organism>
<dbReference type="Proteomes" id="UP000009183">
    <property type="component" value="Chromosome 19"/>
</dbReference>
<evidence type="ECO:0000313" key="1">
    <source>
        <dbReference type="EMBL" id="CCB57184.1"/>
    </source>
</evidence>
<accession>F6HR76</accession>
<dbReference type="AlphaFoldDB" id="F6HR76"/>
<gene>
    <name evidence="1" type="ordered locus">VIT_19s0093g00230</name>
</gene>
<evidence type="ECO:0000313" key="2">
    <source>
        <dbReference type="Proteomes" id="UP000009183"/>
    </source>
</evidence>
<dbReference type="InParanoid" id="F6HR76"/>
<protein>
    <submittedName>
        <fullName evidence="1">Uncharacterized protein</fullName>
    </submittedName>
</protein>
<reference evidence="2" key="1">
    <citation type="journal article" date="2007" name="Nature">
        <title>The grapevine genome sequence suggests ancestral hexaploidization in major angiosperm phyla.</title>
        <authorList>
            <consortium name="The French-Italian Public Consortium for Grapevine Genome Characterization."/>
            <person name="Jaillon O."/>
            <person name="Aury J.-M."/>
            <person name="Noel B."/>
            <person name="Policriti A."/>
            <person name="Clepet C."/>
            <person name="Casagrande A."/>
            <person name="Choisne N."/>
            <person name="Aubourg S."/>
            <person name="Vitulo N."/>
            <person name="Jubin C."/>
            <person name="Vezzi A."/>
            <person name="Legeai F."/>
            <person name="Hugueney P."/>
            <person name="Dasilva C."/>
            <person name="Horner D."/>
            <person name="Mica E."/>
            <person name="Jublot D."/>
            <person name="Poulain J."/>
            <person name="Bruyere C."/>
            <person name="Billault A."/>
            <person name="Segurens B."/>
            <person name="Gouyvenoux M."/>
            <person name="Ugarte E."/>
            <person name="Cattonaro F."/>
            <person name="Anthouard V."/>
            <person name="Vico V."/>
            <person name="Del Fabbro C."/>
            <person name="Alaux M."/>
            <person name="Di Gaspero G."/>
            <person name="Dumas V."/>
            <person name="Felice N."/>
            <person name="Paillard S."/>
            <person name="Juman I."/>
            <person name="Moroldo M."/>
            <person name="Scalabrin S."/>
            <person name="Canaguier A."/>
            <person name="Le Clainche I."/>
            <person name="Malacrida G."/>
            <person name="Durand E."/>
            <person name="Pesole G."/>
            <person name="Laucou V."/>
            <person name="Chatelet P."/>
            <person name="Merdinoglu D."/>
            <person name="Delledonne M."/>
            <person name="Pezzotti M."/>
            <person name="Lecharny A."/>
            <person name="Scarpelli C."/>
            <person name="Artiguenave F."/>
            <person name="Pe M.E."/>
            <person name="Valle G."/>
            <person name="Morgante M."/>
            <person name="Caboche M."/>
            <person name="Adam-Blondon A.-F."/>
            <person name="Weissenbach J."/>
            <person name="Quetier F."/>
            <person name="Wincker P."/>
        </authorList>
    </citation>
    <scope>NUCLEOTIDE SEQUENCE [LARGE SCALE GENOMIC DNA]</scope>
    <source>
        <strain evidence="2">cv. Pinot noir / PN40024</strain>
    </source>
</reference>
<keyword evidence="2" id="KW-1185">Reference proteome</keyword>
<sequence>MSSHHIEEKGGANKLVIFQHYRIEKIRHTGAYFPILRLPDSYQIQSGIHQRHVSDFEITTSLIILAIHLRLDLECPPRGIGRYFTLTS</sequence>
<proteinExistence type="predicted"/>
<dbReference type="PaxDb" id="29760-VIT_19s0093g00230.t01"/>
<dbReference type="EMBL" id="FN596009">
    <property type="protein sequence ID" value="CCB57184.1"/>
    <property type="molecule type" value="Genomic_DNA"/>
</dbReference>
<dbReference type="HOGENOM" id="CLU_2473536_0_0_1"/>
<name>F6HR76_VITVI</name>